<dbReference type="AlphaFoldDB" id="A0A183ET02"/>
<accession>A0A183ET02</accession>
<dbReference type="EMBL" id="UYRT01100012">
    <property type="protein sequence ID" value="VDN42384.1"/>
    <property type="molecule type" value="Genomic_DNA"/>
</dbReference>
<organism evidence="4">
    <name type="scientific">Gongylonema pulchrum</name>
    <dbReference type="NCBI Taxonomy" id="637853"/>
    <lineage>
        <taxon>Eukaryota</taxon>
        <taxon>Metazoa</taxon>
        <taxon>Ecdysozoa</taxon>
        <taxon>Nematoda</taxon>
        <taxon>Chromadorea</taxon>
        <taxon>Rhabditida</taxon>
        <taxon>Spirurina</taxon>
        <taxon>Spiruromorpha</taxon>
        <taxon>Spiruroidea</taxon>
        <taxon>Gongylonematidae</taxon>
        <taxon>Gongylonema</taxon>
    </lineage>
</organism>
<feature type="region of interest" description="Disordered" evidence="1">
    <location>
        <begin position="37"/>
        <end position="79"/>
    </location>
</feature>
<reference evidence="2 3" key="2">
    <citation type="submission" date="2018-11" db="EMBL/GenBank/DDBJ databases">
        <authorList>
            <consortium name="Pathogen Informatics"/>
        </authorList>
    </citation>
    <scope>NUCLEOTIDE SEQUENCE [LARGE SCALE GENOMIC DNA]</scope>
</reference>
<feature type="compositionally biased region" description="Basic and acidic residues" evidence="1">
    <location>
        <begin position="117"/>
        <end position="143"/>
    </location>
</feature>
<feature type="compositionally biased region" description="Basic and acidic residues" evidence="1">
    <location>
        <begin position="53"/>
        <end position="64"/>
    </location>
</feature>
<gene>
    <name evidence="2" type="ORF">GPUH_LOCUS24092</name>
</gene>
<sequence>MVLMTTYKDPQFEKGYVFAARRLPGAIDVPRTLKDTKLDPREPYRPQIGFSRDVPRKGLSDAGRRMVSHSMDSRPRPLSSVPFQPEIYANASLRSNWPLPGRYPTARSSEPVLPRNQFHERGGGRGEWRDMRQHQLPDLRDLSRQVGYPRMPHRYEPYPDPAAAWRMRNRNYQGQWPPPTSRW</sequence>
<dbReference type="OrthoDB" id="372487at2759"/>
<reference evidence="4" key="1">
    <citation type="submission" date="2016-06" db="UniProtKB">
        <authorList>
            <consortium name="WormBaseParasite"/>
        </authorList>
    </citation>
    <scope>IDENTIFICATION</scope>
</reference>
<dbReference type="WBParaSite" id="GPUH_0002412301-mRNA-1">
    <property type="protein sequence ID" value="GPUH_0002412301-mRNA-1"/>
    <property type="gene ID" value="GPUH_0002412301"/>
</dbReference>
<dbReference type="Proteomes" id="UP000271098">
    <property type="component" value="Unassembled WGS sequence"/>
</dbReference>
<evidence type="ECO:0000313" key="2">
    <source>
        <dbReference type="EMBL" id="VDN42384.1"/>
    </source>
</evidence>
<feature type="region of interest" description="Disordered" evidence="1">
    <location>
        <begin position="106"/>
        <end position="155"/>
    </location>
</feature>
<protein>
    <submittedName>
        <fullName evidence="4">Periphilin-1</fullName>
    </submittedName>
</protein>
<evidence type="ECO:0000313" key="3">
    <source>
        <dbReference type="Proteomes" id="UP000271098"/>
    </source>
</evidence>
<evidence type="ECO:0000313" key="4">
    <source>
        <dbReference type="WBParaSite" id="GPUH_0002412301-mRNA-1"/>
    </source>
</evidence>
<proteinExistence type="predicted"/>
<evidence type="ECO:0000256" key="1">
    <source>
        <dbReference type="SAM" id="MobiDB-lite"/>
    </source>
</evidence>
<keyword evidence="3" id="KW-1185">Reference proteome</keyword>
<name>A0A183ET02_9BILA</name>